<keyword evidence="7 17" id="KW-1133">Transmembrane helix</keyword>
<dbReference type="FunFam" id="2.40.10.10:FF:000003">
    <property type="entry name" value="Transmembrane serine protease 3"/>
    <property type="match status" value="1"/>
</dbReference>
<dbReference type="SUPFAM" id="SSF50494">
    <property type="entry name" value="Trypsin-like serine proteases"/>
    <property type="match status" value="1"/>
</dbReference>
<dbReference type="Pfam" id="PF00057">
    <property type="entry name" value="Ldl_recept_a"/>
    <property type="match status" value="4"/>
</dbReference>
<feature type="disulfide bond" evidence="14">
    <location>
        <begin position="567"/>
        <end position="579"/>
    </location>
</feature>
<evidence type="ECO:0008006" key="23">
    <source>
        <dbReference type="Google" id="ProtNLM"/>
    </source>
</evidence>
<feature type="disulfide bond" evidence="11">
    <location>
        <begin position="339"/>
        <end position="365"/>
    </location>
</feature>
<evidence type="ECO:0000256" key="9">
    <source>
        <dbReference type="ARBA" id="ARBA00023157"/>
    </source>
</evidence>
<keyword evidence="4 15" id="KW-0378">Hydrolase</keyword>
<keyword evidence="8 17" id="KW-0472">Membrane</keyword>
<feature type="disulfide bond" evidence="11">
    <location>
        <begin position="513"/>
        <end position="574"/>
    </location>
</feature>
<evidence type="ECO:0000256" key="7">
    <source>
        <dbReference type="ARBA" id="ARBA00022989"/>
    </source>
</evidence>
<feature type="disulfide bond" evidence="14">
    <location>
        <begin position="544"/>
        <end position="559"/>
    </location>
</feature>
<dbReference type="InterPro" id="IPR002172">
    <property type="entry name" value="LDrepeatLR_classA_rpt"/>
</dbReference>
<dbReference type="InterPro" id="IPR023415">
    <property type="entry name" value="LDLR_class-A_CS"/>
</dbReference>
<dbReference type="SUPFAM" id="SSF49854">
    <property type="entry name" value="Spermadhesin, CUB domain"/>
    <property type="match status" value="2"/>
</dbReference>
<dbReference type="InterPro" id="IPR035914">
    <property type="entry name" value="Sperma_CUB_dom_sf"/>
</dbReference>
<evidence type="ECO:0000259" key="19">
    <source>
        <dbReference type="PROSITE" id="PS50024"/>
    </source>
</evidence>
<dbReference type="GO" id="GO:0007340">
    <property type="term" value="P:acrosome reaction"/>
    <property type="evidence" value="ECO:0007669"/>
    <property type="project" value="TreeGrafter"/>
</dbReference>
<feature type="binding site" evidence="13">
    <location>
        <position position="432"/>
    </location>
    <ligand>
        <name>Ca(2+)</name>
        <dbReference type="ChEBI" id="CHEBI:29108"/>
        <label>3</label>
    </ligand>
</feature>
<evidence type="ECO:0000256" key="11">
    <source>
        <dbReference type="PIRSR" id="PIRSR001155-2"/>
    </source>
</evidence>
<feature type="binding site" evidence="13">
    <location>
        <position position="321"/>
    </location>
    <ligand>
        <name>Ca(2+)</name>
        <dbReference type="ChEBI" id="CHEBI:29108"/>
        <label>2</label>
    </ligand>
</feature>
<accession>A0A9Q1DNG0</accession>
<feature type="disulfide bond" evidence="14">
    <location>
        <begin position="495"/>
        <end position="513"/>
    </location>
</feature>
<evidence type="ECO:0000256" key="1">
    <source>
        <dbReference type="ARBA" id="ARBA00004606"/>
    </source>
</evidence>
<dbReference type="Proteomes" id="UP001152803">
    <property type="component" value="Unassembled WGS sequence"/>
</dbReference>
<feature type="disulfide bond" evidence="14">
    <location>
        <begin position="532"/>
        <end position="550"/>
    </location>
</feature>
<dbReference type="AlphaFoldDB" id="A0A9Q1DNG0"/>
<feature type="disulfide bond" evidence="11">
    <location>
        <begin position="459"/>
        <end position="495"/>
    </location>
</feature>
<dbReference type="SUPFAM" id="SSF57424">
    <property type="entry name" value="LDL receptor-like module"/>
    <property type="match status" value="4"/>
</dbReference>
<feature type="active site" description="Charge relay system" evidence="10">
    <location>
        <position position="655"/>
    </location>
</feature>
<feature type="binding site" evidence="13">
    <location>
        <position position="399"/>
    </location>
    <ligand>
        <name>Ca(2+)</name>
        <dbReference type="ChEBI" id="CHEBI:29108"/>
        <label>3</label>
    </ligand>
</feature>
<evidence type="ECO:0000256" key="13">
    <source>
        <dbReference type="PIRSR" id="PIRSR001155-4"/>
    </source>
</evidence>
<evidence type="ECO:0000256" key="14">
    <source>
        <dbReference type="PROSITE-ProRule" id="PRU00124"/>
    </source>
</evidence>
<feature type="disulfide bond" evidence="14">
    <location>
        <begin position="507"/>
        <end position="522"/>
    </location>
</feature>
<comment type="caution">
    <text evidence="21">The sequence shown here is derived from an EMBL/GenBank/DDBJ whole genome shotgun (WGS) entry which is preliminary data.</text>
</comment>
<evidence type="ECO:0000256" key="12">
    <source>
        <dbReference type="PIRSR" id="PIRSR001155-3"/>
    </source>
</evidence>
<dbReference type="PANTHER" id="PTHR24252">
    <property type="entry name" value="ACROSIN-RELATED"/>
    <property type="match status" value="1"/>
</dbReference>
<feature type="disulfide bond" evidence="14">
    <location>
        <begin position="525"/>
        <end position="537"/>
    </location>
</feature>
<keyword evidence="22" id="KW-1185">Reference proteome</keyword>
<evidence type="ECO:0000256" key="17">
    <source>
        <dbReference type="SAM" id="Phobius"/>
    </source>
</evidence>
<dbReference type="CDD" id="cd00041">
    <property type="entry name" value="CUB"/>
    <property type="match status" value="2"/>
</dbReference>
<feature type="disulfide bond" evidence="11">
    <location>
        <begin position="798"/>
        <end position="827"/>
    </location>
</feature>
<dbReference type="OrthoDB" id="6380398at2759"/>
<dbReference type="FunFam" id="2.60.120.290:FF:000005">
    <property type="entry name" value="Procollagen C-endopeptidase enhancer 1"/>
    <property type="match status" value="1"/>
</dbReference>
<feature type="binding site" evidence="13">
    <location>
        <position position="434"/>
    </location>
    <ligand>
        <name>Ca(2+)</name>
        <dbReference type="ChEBI" id="CHEBI:29108"/>
        <label>3</label>
    </ligand>
</feature>
<feature type="region of interest" description="Disordered" evidence="16">
    <location>
        <begin position="211"/>
        <end position="231"/>
    </location>
</feature>
<dbReference type="SMART" id="SM00020">
    <property type="entry name" value="Tryp_SPc"/>
    <property type="match status" value="1"/>
</dbReference>
<feature type="disulfide bond" evidence="14">
    <location>
        <begin position="587"/>
        <end position="602"/>
    </location>
</feature>
<evidence type="ECO:0000256" key="5">
    <source>
        <dbReference type="ARBA" id="ARBA00022825"/>
    </source>
</evidence>
<dbReference type="InterPro" id="IPR009003">
    <property type="entry name" value="Peptidase_S1_PA"/>
</dbReference>
<feature type="binding site" evidence="13">
    <location>
        <position position="266"/>
    </location>
    <ligand>
        <name>Ca(2+)</name>
        <dbReference type="ChEBI" id="CHEBI:29108"/>
        <label>1</label>
    </ligand>
</feature>
<dbReference type="InterPro" id="IPR036055">
    <property type="entry name" value="LDL_receptor-like_sf"/>
</dbReference>
<evidence type="ECO:0000313" key="21">
    <source>
        <dbReference type="EMBL" id="KAJ8275654.1"/>
    </source>
</evidence>
<comment type="caution">
    <text evidence="14">Lacks conserved residue(s) required for the propagation of feature annotation.</text>
</comment>
<dbReference type="EMBL" id="JAFJMO010000005">
    <property type="protein sequence ID" value="KAJ8275654.1"/>
    <property type="molecule type" value="Genomic_DNA"/>
</dbReference>
<dbReference type="Gene3D" id="4.10.400.10">
    <property type="entry name" value="Low-density Lipoprotein Receptor"/>
    <property type="match status" value="4"/>
</dbReference>
<keyword evidence="13" id="KW-0479">Metal-binding</keyword>
<keyword evidence="6" id="KW-0735">Signal-anchor</keyword>
<feature type="disulfide bond" evidence="11">
    <location>
        <begin position="559"/>
        <end position="587"/>
    </location>
</feature>
<dbReference type="InterPro" id="IPR018114">
    <property type="entry name" value="TRYPSIN_HIS"/>
</dbReference>
<feature type="domain" description="CUB" evidence="18">
    <location>
        <begin position="339"/>
        <end position="447"/>
    </location>
</feature>
<dbReference type="Pfam" id="PF01390">
    <property type="entry name" value="SEA"/>
    <property type="match status" value="1"/>
</dbReference>
<feature type="region of interest" description="Disordered" evidence="16">
    <location>
        <begin position="1"/>
        <end position="39"/>
    </location>
</feature>
<name>A0A9Q1DNG0_CONCO</name>
<dbReference type="Gene3D" id="2.60.120.290">
    <property type="entry name" value="Spermadhesin, CUB domain"/>
    <property type="match status" value="2"/>
</dbReference>
<keyword evidence="3 17" id="KW-0812">Transmembrane</keyword>
<dbReference type="PROSITE" id="PS01209">
    <property type="entry name" value="LDLRA_1"/>
    <property type="match status" value="1"/>
</dbReference>
<feature type="active site" description="Charge relay system" evidence="10">
    <location>
        <position position="708"/>
    </location>
</feature>
<dbReference type="Pfam" id="PF00089">
    <property type="entry name" value="Trypsin"/>
    <property type="match status" value="1"/>
</dbReference>
<feature type="active site" description="Charge relay system" evidence="10">
    <location>
        <position position="802"/>
    </location>
</feature>
<feature type="domain" description="SEA" evidence="19">
    <location>
        <begin position="77"/>
        <end position="196"/>
    </location>
</feature>
<evidence type="ECO:0000259" key="18">
    <source>
        <dbReference type="PROSITE" id="PS01180"/>
    </source>
</evidence>
<feature type="modified residue" description="(3R)-3-hydroxyasparagine" evidence="12">
    <location>
        <position position="321"/>
    </location>
</feature>
<organism evidence="21 22">
    <name type="scientific">Conger conger</name>
    <name type="common">Conger eel</name>
    <name type="synonym">Muraena conger</name>
    <dbReference type="NCBI Taxonomy" id="82655"/>
    <lineage>
        <taxon>Eukaryota</taxon>
        <taxon>Metazoa</taxon>
        <taxon>Chordata</taxon>
        <taxon>Craniata</taxon>
        <taxon>Vertebrata</taxon>
        <taxon>Euteleostomi</taxon>
        <taxon>Actinopterygii</taxon>
        <taxon>Neopterygii</taxon>
        <taxon>Teleostei</taxon>
        <taxon>Anguilliformes</taxon>
        <taxon>Congridae</taxon>
        <taxon>Conger</taxon>
    </lineage>
</organism>
<dbReference type="PROSITE" id="PS00134">
    <property type="entry name" value="TRYPSIN_HIS"/>
    <property type="match status" value="1"/>
</dbReference>
<dbReference type="GO" id="GO:0004252">
    <property type="term" value="F:serine-type endopeptidase activity"/>
    <property type="evidence" value="ECO:0007669"/>
    <property type="project" value="InterPro"/>
</dbReference>
<evidence type="ECO:0000256" key="3">
    <source>
        <dbReference type="ARBA" id="ARBA00022692"/>
    </source>
</evidence>
<sequence>MDPLDAGTRYSPRAPADSDLGEHFLPASDSKKLEKHRKPTKKEGIGIGVGLLVMAVVLALITGLLVWHFHLRRAEKIKKKYNGSLKITNEPYLDDYEDPNSSAFQELADKVVLQLKSFYSKNPRVSKYYMGSSVLAFSDDLDENQENVVAYYRSEFEVSQGQESVVDGDLTIKEEPEQSKSRAFASPEENILKFENMVSGVEDSRLTKTFENPQKHSHHAQSGKNITLESPGFPDSPYPPNTFIEWELRADHGFRVMLSFLKFSLEEDCRKDFIKVYNSLAPIEEKALAEKCGSYYPNEPLTFVSSRNVMLLRLLTDQDKNFPGFRAVFTQIPKDLAACGGELTGLNGTFQTPNYPGYYPASIKCVWNIEVPVEKYVKVEFKTFDLSEPGVRRRECLKDYVELNDQKLCGSKLKTKVISSNSNTMRVSFRSDKSYVYQGFLAEFYAFEPSNPCPGTFKCFNNKCISPLLECDGWDDCEDNSDEKHCTCSDSQITCKNSLCKPKMWQCDGVDDCGDNTDEENCGQCKEEEFTCLNNHCVSNRKMCNGKDDCGDGSDELDCGGVSIVPCTSLTHRCKNDKCINKQNPECDGTEDCEDGSDEDNCACGKKPYKSSRIVGGTDTREGEWPWQVSLHVEPKGHVCGASVISNRWLVTAAHCVQDRDIRYSSPDVWDVYLGLHIQQVIGTGTVKRKLKQIIPHPKYNKETFDNDIALMELESAVPLNNNIWPICLPTASYKFPIGSSVWITGWGATREAGFLAHVLQKAEVRIINSTVCGKLMSDPITPQMLCAGVLSGGVDACQGDSGGPLSYLANNTRYYLAGVVSWGDGCAHRNKAGVYTRVTRFRRWIKELTGV</sequence>
<evidence type="ECO:0000259" key="20">
    <source>
        <dbReference type="PROSITE" id="PS50240"/>
    </source>
</evidence>
<dbReference type="PROSITE" id="PS50240">
    <property type="entry name" value="TRYPSIN_DOM"/>
    <property type="match status" value="1"/>
</dbReference>
<dbReference type="PROSITE" id="PS50024">
    <property type="entry name" value="SEA"/>
    <property type="match status" value="1"/>
</dbReference>
<keyword evidence="5 15" id="KW-0720">Serine protease</keyword>
<evidence type="ECO:0000256" key="4">
    <source>
        <dbReference type="ARBA" id="ARBA00022801"/>
    </source>
</evidence>
<feature type="disulfide bond" evidence="14">
    <location>
        <begin position="459"/>
        <end position="477"/>
    </location>
</feature>
<evidence type="ECO:0000256" key="8">
    <source>
        <dbReference type="ARBA" id="ARBA00023136"/>
    </source>
</evidence>
<dbReference type="SMART" id="SM00192">
    <property type="entry name" value="LDLa"/>
    <property type="match status" value="4"/>
</dbReference>
<dbReference type="Gene3D" id="2.40.10.10">
    <property type="entry name" value="Trypsin-like serine proteases"/>
    <property type="match status" value="2"/>
</dbReference>
<feature type="domain" description="CUB" evidence="18">
    <location>
        <begin position="216"/>
        <end position="332"/>
    </location>
</feature>
<evidence type="ECO:0000256" key="10">
    <source>
        <dbReference type="PIRSR" id="PIRSR001155-1"/>
    </source>
</evidence>
<dbReference type="Gene3D" id="3.30.70.960">
    <property type="entry name" value="SEA domain"/>
    <property type="match status" value="1"/>
</dbReference>
<feature type="disulfide bond" evidence="11">
    <location>
        <begin position="396"/>
        <end position="409"/>
    </location>
</feature>
<keyword evidence="12" id="KW-0379">Hydroxylation</keyword>
<dbReference type="SMART" id="SM00042">
    <property type="entry name" value="CUB"/>
    <property type="match status" value="2"/>
</dbReference>
<proteinExistence type="predicted"/>
<dbReference type="InterPro" id="IPR036364">
    <property type="entry name" value="SEA_dom_sf"/>
</dbReference>
<feature type="domain" description="Peptidase S1" evidence="20">
    <location>
        <begin position="614"/>
        <end position="851"/>
    </location>
</feature>
<comment type="subcellular location">
    <subcellularLocation>
        <location evidence="1">Membrane</location>
        <topology evidence="1">Single-pass type II membrane protein</topology>
    </subcellularLocation>
</comment>
<feature type="disulfide bond" evidence="14">
    <location>
        <begin position="471"/>
        <end position="486"/>
    </location>
</feature>
<dbReference type="InterPro" id="IPR001254">
    <property type="entry name" value="Trypsin_dom"/>
</dbReference>
<keyword evidence="13" id="KW-0106">Calcium</keyword>
<dbReference type="GO" id="GO:0006508">
    <property type="term" value="P:proteolysis"/>
    <property type="evidence" value="ECO:0007669"/>
    <property type="project" value="UniProtKB-KW"/>
</dbReference>
<protein>
    <recommendedName>
        <fullName evidence="23">Suppressor of tumorigenicity 14 protein homolog</fullName>
    </recommendedName>
</protein>
<feature type="binding site" evidence="13">
    <location>
        <position position="272"/>
    </location>
    <ligand>
        <name>Ca(2+)</name>
        <dbReference type="ChEBI" id="CHEBI:29108"/>
        <label>1</label>
    </ligand>
</feature>
<feature type="disulfide bond" description="Interchain (between heavy and light chains)" evidence="11">
    <location>
        <begin position="604"/>
        <end position="728"/>
    </location>
</feature>
<feature type="disulfide bond" evidence="14">
    <location>
        <begin position="488"/>
        <end position="500"/>
    </location>
</feature>
<reference evidence="21" key="1">
    <citation type="journal article" date="2023" name="Science">
        <title>Genome structures resolve the early diversification of teleost fishes.</title>
        <authorList>
            <person name="Parey E."/>
            <person name="Louis A."/>
            <person name="Montfort J."/>
            <person name="Bouchez O."/>
            <person name="Roques C."/>
            <person name="Iampietro C."/>
            <person name="Lluch J."/>
            <person name="Castinel A."/>
            <person name="Donnadieu C."/>
            <person name="Desvignes T."/>
            <person name="Floi Bucao C."/>
            <person name="Jouanno E."/>
            <person name="Wen M."/>
            <person name="Mejri S."/>
            <person name="Dirks R."/>
            <person name="Jansen H."/>
            <person name="Henkel C."/>
            <person name="Chen W.J."/>
            <person name="Zahm M."/>
            <person name="Cabau C."/>
            <person name="Klopp C."/>
            <person name="Thompson A.W."/>
            <person name="Robinson-Rechavi M."/>
            <person name="Braasch I."/>
            <person name="Lecointre G."/>
            <person name="Bobe J."/>
            <person name="Postlethwait J.H."/>
            <person name="Berthelot C."/>
            <person name="Roest Crollius H."/>
            <person name="Guiguen Y."/>
        </authorList>
    </citation>
    <scope>NUCLEOTIDE SEQUENCE</scope>
    <source>
        <strain evidence="21">Concon-B</strain>
    </source>
</reference>
<evidence type="ECO:0000313" key="22">
    <source>
        <dbReference type="Proteomes" id="UP001152803"/>
    </source>
</evidence>
<evidence type="ECO:0000256" key="16">
    <source>
        <dbReference type="SAM" id="MobiDB-lite"/>
    </source>
</evidence>
<dbReference type="Pfam" id="PF00431">
    <property type="entry name" value="CUB"/>
    <property type="match status" value="2"/>
</dbReference>
<dbReference type="GO" id="GO:0016020">
    <property type="term" value="C:membrane"/>
    <property type="evidence" value="ECO:0007669"/>
    <property type="project" value="UniProtKB-SubCell"/>
</dbReference>
<evidence type="ECO:0000256" key="2">
    <source>
        <dbReference type="ARBA" id="ARBA00022670"/>
    </source>
</evidence>
<dbReference type="InterPro" id="IPR043504">
    <property type="entry name" value="Peptidase_S1_PA_chymotrypsin"/>
</dbReference>
<dbReference type="CDD" id="cd00112">
    <property type="entry name" value="LDLa"/>
    <property type="match status" value="4"/>
</dbReference>
<dbReference type="GO" id="GO:0006956">
    <property type="term" value="P:complement activation"/>
    <property type="evidence" value="ECO:0007669"/>
    <property type="project" value="InterPro"/>
</dbReference>
<dbReference type="PRINTS" id="PR00261">
    <property type="entry name" value="LDLRECEPTOR"/>
</dbReference>
<dbReference type="PANTHER" id="PTHR24252:SF17">
    <property type="entry name" value="SUPPRESSOR OF TUMORIGENICITY 14 PROTEIN HOMOLOG-RELATED"/>
    <property type="match status" value="1"/>
</dbReference>
<dbReference type="PROSITE" id="PS01180">
    <property type="entry name" value="CUB"/>
    <property type="match status" value="2"/>
</dbReference>
<dbReference type="SUPFAM" id="SSF82671">
    <property type="entry name" value="SEA domain"/>
    <property type="match status" value="1"/>
</dbReference>
<dbReference type="PROSITE" id="PS00135">
    <property type="entry name" value="TRYPSIN_SER"/>
    <property type="match status" value="1"/>
</dbReference>
<gene>
    <name evidence="21" type="ORF">COCON_G00074060</name>
</gene>
<dbReference type="InterPro" id="IPR000082">
    <property type="entry name" value="SEA_dom"/>
</dbReference>
<evidence type="ECO:0000256" key="15">
    <source>
        <dbReference type="RuleBase" id="RU363034"/>
    </source>
</evidence>
<feature type="transmembrane region" description="Helical" evidence="17">
    <location>
        <begin position="45"/>
        <end position="69"/>
    </location>
</feature>
<feature type="disulfide bond" evidence="11">
    <location>
        <begin position="773"/>
        <end position="787"/>
    </location>
</feature>
<dbReference type="CDD" id="cd00190">
    <property type="entry name" value="Tryp_SPc"/>
    <property type="match status" value="1"/>
</dbReference>
<dbReference type="GO" id="GO:0046872">
    <property type="term" value="F:metal ion binding"/>
    <property type="evidence" value="ECO:0007669"/>
    <property type="project" value="UniProtKB-KW"/>
</dbReference>
<comment type="PTM">
    <text evidence="12">The iron and 2-oxoglutarate dependent 3-hydroxylation of aspartate and asparagine is (R) stereospecific within EGF domains.</text>
</comment>
<dbReference type="PROSITE" id="PS50068">
    <property type="entry name" value="LDLRA_2"/>
    <property type="match status" value="4"/>
</dbReference>
<feature type="disulfide bond" evidence="11">
    <location>
        <begin position="453"/>
        <end position="477"/>
    </location>
</feature>
<dbReference type="GO" id="GO:0005576">
    <property type="term" value="C:extracellular region"/>
    <property type="evidence" value="ECO:0007669"/>
    <property type="project" value="InterPro"/>
</dbReference>
<keyword evidence="9 11" id="KW-1015">Disulfide bond</keyword>
<evidence type="ECO:0000256" key="6">
    <source>
        <dbReference type="ARBA" id="ARBA00022968"/>
    </source>
</evidence>
<dbReference type="InterPro" id="IPR000859">
    <property type="entry name" value="CUB_dom"/>
</dbReference>
<feature type="binding site" evidence="13">
    <location>
        <position position="309"/>
    </location>
    <ligand>
        <name>Ca(2+)</name>
        <dbReference type="ChEBI" id="CHEBI:29108"/>
        <label>2</label>
    </ligand>
</feature>
<dbReference type="InterPro" id="IPR033116">
    <property type="entry name" value="TRYPSIN_SER"/>
</dbReference>
<keyword evidence="2 15" id="KW-0645">Protease</keyword>